<evidence type="ECO:0000256" key="7">
    <source>
        <dbReference type="ARBA" id="ARBA00004603"/>
    </source>
</evidence>
<keyword evidence="9 18" id="KW-0812">Transmembrane</keyword>
<dbReference type="GO" id="GO:0005794">
    <property type="term" value="C:Golgi apparatus"/>
    <property type="evidence" value="ECO:0007669"/>
    <property type="project" value="UniProtKB-SubCell"/>
</dbReference>
<dbReference type="PANTHER" id="PTHR15664">
    <property type="entry name" value="C20ORF30 PROTEIN"/>
    <property type="match status" value="1"/>
</dbReference>
<dbReference type="GO" id="GO:0005770">
    <property type="term" value="C:late endosome"/>
    <property type="evidence" value="ECO:0007669"/>
    <property type="project" value="UniProtKB-SubCell"/>
</dbReference>
<dbReference type="Proteomes" id="UP000230750">
    <property type="component" value="Unassembled WGS sequence"/>
</dbReference>
<keyword evidence="10" id="KW-0967">Endosome</keyword>
<sequence length="113" mass="13047">MKKRMTSDSSVKYERMEIDDGYIDKQFKRQPVKIPWKSISMAIILCFMGTVLLVVGALLVSGKIDGKYNDRLWPVMILGVILFLPGFYHVRIAVYAYSGYEGYSYEDIPDYDD</sequence>
<keyword evidence="20" id="KW-1185">Reference proteome</keyword>
<dbReference type="AlphaFoldDB" id="A0A2G8LE67"/>
<evidence type="ECO:0000256" key="14">
    <source>
        <dbReference type="ARBA" id="ARBA00023136"/>
    </source>
</evidence>
<evidence type="ECO:0000256" key="12">
    <source>
        <dbReference type="ARBA" id="ARBA00023018"/>
    </source>
</evidence>
<keyword evidence="15" id="KW-0968">Cytoplasmic vesicle</keyword>
<dbReference type="OrthoDB" id="5597044at2759"/>
<dbReference type="GO" id="GO:0008021">
    <property type="term" value="C:synaptic vesicle"/>
    <property type="evidence" value="ECO:0007669"/>
    <property type="project" value="UniProtKB-SubCell"/>
</dbReference>
<feature type="transmembrane region" description="Helical" evidence="18">
    <location>
        <begin position="72"/>
        <end position="90"/>
    </location>
</feature>
<dbReference type="STRING" id="307972.A0A2G8LE67"/>
<evidence type="ECO:0000256" key="11">
    <source>
        <dbReference type="ARBA" id="ARBA00022989"/>
    </source>
</evidence>
<protein>
    <recommendedName>
        <fullName evidence="17">Transmembrane protein 230</fullName>
    </recommendedName>
</protein>
<gene>
    <name evidence="19" type="ORF">BSL78_04482</name>
</gene>
<comment type="caution">
    <text evidence="19">The sequence shown here is derived from an EMBL/GenBank/DDBJ whole genome shotgun (WGS) entry which is preliminary data.</text>
</comment>
<evidence type="ECO:0000256" key="4">
    <source>
        <dbReference type="ARBA" id="ARBA00004412"/>
    </source>
</evidence>
<evidence type="ECO:0000256" key="5">
    <source>
        <dbReference type="ARBA" id="ARBA00004419"/>
    </source>
</evidence>
<evidence type="ECO:0000256" key="16">
    <source>
        <dbReference type="ARBA" id="ARBA00024003"/>
    </source>
</evidence>
<dbReference type="GO" id="GO:0005776">
    <property type="term" value="C:autophagosome"/>
    <property type="evidence" value="ECO:0007669"/>
    <property type="project" value="UniProtKB-SubCell"/>
</dbReference>
<keyword evidence="14 18" id="KW-0472">Membrane</keyword>
<accession>A0A2G8LE67</accession>
<comment type="similarity">
    <text evidence="8">Belongs to the TMEM134/TMEM230 family.</text>
</comment>
<evidence type="ECO:0000256" key="1">
    <source>
        <dbReference type="ARBA" id="ARBA00004141"/>
    </source>
</evidence>
<evidence type="ECO:0000256" key="17">
    <source>
        <dbReference type="ARBA" id="ARBA00024088"/>
    </source>
</evidence>
<proteinExistence type="inferred from homology"/>
<name>A0A2G8LE67_STIJA</name>
<evidence type="ECO:0000256" key="10">
    <source>
        <dbReference type="ARBA" id="ARBA00022753"/>
    </source>
</evidence>
<keyword evidence="13" id="KW-0333">Golgi apparatus</keyword>
<dbReference type="GO" id="GO:0055037">
    <property type="term" value="C:recycling endosome"/>
    <property type="evidence" value="ECO:0007669"/>
    <property type="project" value="UniProtKB-SubCell"/>
</dbReference>
<evidence type="ECO:0000313" key="19">
    <source>
        <dbReference type="EMBL" id="PIK58576.1"/>
    </source>
</evidence>
<dbReference type="InterPro" id="IPR008590">
    <property type="entry name" value="TMEM_230/134"/>
</dbReference>
<feature type="transmembrane region" description="Helical" evidence="18">
    <location>
        <begin position="38"/>
        <end position="60"/>
    </location>
</feature>
<evidence type="ECO:0000256" key="15">
    <source>
        <dbReference type="ARBA" id="ARBA00023329"/>
    </source>
</evidence>
<keyword evidence="12" id="KW-0770">Synapse</keyword>
<keyword evidence="11 18" id="KW-1133">Transmembrane helix</keyword>
<dbReference type="Pfam" id="PF05915">
    <property type="entry name" value="TMEM_230_134"/>
    <property type="match status" value="1"/>
</dbReference>
<evidence type="ECO:0000256" key="2">
    <source>
        <dbReference type="ARBA" id="ARBA00004172"/>
    </source>
</evidence>
<reference evidence="19 20" key="1">
    <citation type="journal article" date="2017" name="PLoS Biol.">
        <title>The sea cucumber genome provides insights into morphological evolution and visceral regeneration.</title>
        <authorList>
            <person name="Zhang X."/>
            <person name="Sun L."/>
            <person name="Yuan J."/>
            <person name="Sun Y."/>
            <person name="Gao Y."/>
            <person name="Zhang L."/>
            <person name="Li S."/>
            <person name="Dai H."/>
            <person name="Hamel J.F."/>
            <person name="Liu C."/>
            <person name="Yu Y."/>
            <person name="Liu S."/>
            <person name="Lin W."/>
            <person name="Guo K."/>
            <person name="Jin S."/>
            <person name="Xu P."/>
            <person name="Storey K.B."/>
            <person name="Huan P."/>
            <person name="Zhang T."/>
            <person name="Zhou Y."/>
            <person name="Zhang J."/>
            <person name="Lin C."/>
            <person name="Li X."/>
            <person name="Xing L."/>
            <person name="Huo D."/>
            <person name="Sun M."/>
            <person name="Wang L."/>
            <person name="Mercier A."/>
            <person name="Li F."/>
            <person name="Yang H."/>
            <person name="Xiang J."/>
        </authorList>
    </citation>
    <scope>NUCLEOTIDE SEQUENCE [LARGE SCALE GENOMIC DNA]</scope>
    <source>
        <strain evidence="19">Shaxun</strain>
        <tissue evidence="19">Muscle</tissue>
    </source>
</reference>
<dbReference type="PANTHER" id="PTHR15664:SF6">
    <property type="entry name" value="TRANSMEMBRANE PROTEIN 230"/>
    <property type="match status" value="1"/>
</dbReference>
<dbReference type="GO" id="GO:0016020">
    <property type="term" value="C:membrane"/>
    <property type="evidence" value="ECO:0007669"/>
    <property type="project" value="UniProtKB-SubCell"/>
</dbReference>
<dbReference type="EMBL" id="MRZV01000108">
    <property type="protein sequence ID" value="PIK58576.1"/>
    <property type="molecule type" value="Genomic_DNA"/>
</dbReference>
<dbReference type="GO" id="GO:0005769">
    <property type="term" value="C:early endosome"/>
    <property type="evidence" value="ECO:0007669"/>
    <property type="project" value="UniProtKB-SubCell"/>
</dbReference>
<organism evidence="19 20">
    <name type="scientific">Stichopus japonicus</name>
    <name type="common">Sea cucumber</name>
    <dbReference type="NCBI Taxonomy" id="307972"/>
    <lineage>
        <taxon>Eukaryota</taxon>
        <taxon>Metazoa</taxon>
        <taxon>Echinodermata</taxon>
        <taxon>Eleutherozoa</taxon>
        <taxon>Echinozoa</taxon>
        <taxon>Holothuroidea</taxon>
        <taxon>Aspidochirotacea</taxon>
        <taxon>Aspidochirotida</taxon>
        <taxon>Stichopodidae</taxon>
        <taxon>Apostichopus</taxon>
    </lineage>
</organism>
<evidence type="ECO:0000313" key="20">
    <source>
        <dbReference type="Proteomes" id="UP000230750"/>
    </source>
</evidence>
<comment type="subcellular location">
    <subcellularLocation>
        <location evidence="5">Cytoplasmic vesicle</location>
        <location evidence="5">Autophagosome</location>
    </subcellularLocation>
    <subcellularLocation>
        <location evidence="3">Cytoplasmic vesicle</location>
        <location evidence="3">Secretory vesicle</location>
        <location evidence="3">Synaptic vesicle</location>
    </subcellularLocation>
    <subcellularLocation>
        <location evidence="4">Early endosome</location>
    </subcellularLocation>
    <subcellularLocation>
        <location evidence="6">Golgi apparatus</location>
        <location evidence="6">trans-Golgi network</location>
    </subcellularLocation>
    <subcellularLocation>
        <location evidence="7">Late endosome</location>
    </subcellularLocation>
    <subcellularLocation>
        <location evidence="1">Membrane</location>
        <topology evidence="1">Multi-pass membrane protein</topology>
    </subcellularLocation>
    <subcellularLocation>
        <location evidence="2">Recycling endosome</location>
    </subcellularLocation>
</comment>
<comment type="function">
    <text evidence="16">Involved in trafficking and recycling of synaptic vesicles.</text>
</comment>
<evidence type="ECO:0000256" key="3">
    <source>
        <dbReference type="ARBA" id="ARBA00004234"/>
    </source>
</evidence>
<evidence type="ECO:0000256" key="13">
    <source>
        <dbReference type="ARBA" id="ARBA00023034"/>
    </source>
</evidence>
<dbReference type="InterPro" id="IPR044234">
    <property type="entry name" value="TMEM230"/>
</dbReference>
<evidence type="ECO:0000256" key="18">
    <source>
        <dbReference type="SAM" id="Phobius"/>
    </source>
</evidence>
<evidence type="ECO:0000256" key="9">
    <source>
        <dbReference type="ARBA" id="ARBA00022692"/>
    </source>
</evidence>
<evidence type="ECO:0000256" key="8">
    <source>
        <dbReference type="ARBA" id="ARBA00007743"/>
    </source>
</evidence>
<evidence type="ECO:0000256" key="6">
    <source>
        <dbReference type="ARBA" id="ARBA00004601"/>
    </source>
</evidence>